<dbReference type="SUPFAM" id="SSF46689">
    <property type="entry name" value="Homeodomain-like"/>
    <property type="match status" value="1"/>
</dbReference>
<accession>A0AAV7ZPK9</accession>
<dbReference type="GO" id="GO:0042795">
    <property type="term" value="P:snRNA transcription by RNA polymerase II"/>
    <property type="evidence" value="ECO:0007669"/>
    <property type="project" value="TreeGrafter"/>
</dbReference>
<organism evidence="8 9">
    <name type="scientific">Anaeramoeba flamelloides</name>
    <dbReference type="NCBI Taxonomy" id="1746091"/>
    <lineage>
        <taxon>Eukaryota</taxon>
        <taxon>Metamonada</taxon>
        <taxon>Anaeramoebidae</taxon>
        <taxon>Anaeramoeba</taxon>
    </lineage>
</organism>
<dbReference type="Proteomes" id="UP001146793">
    <property type="component" value="Unassembled WGS sequence"/>
</dbReference>
<dbReference type="PROSITE" id="PS51294">
    <property type="entry name" value="HTH_MYB"/>
    <property type="match status" value="2"/>
</dbReference>
<dbReference type="PROSITE" id="PS50090">
    <property type="entry name" value="MYB_LIKE"/>
    <property type="match status" value="2"/>
</dbReference>
<dbReference type="InterPro" id="IPR051575">
    <property type="entry name" value="Myb-like_DNA-bd"/>
</dbReference>
<feature type="compositionally biased region" description="Basic residues" evidence="5">
    <location>
        <begin position="131"/>
        <end position="143"/>
    </location>
</feature>
<gene>
    <name evidence="8" type="ORF">M0812_13788</name>
</gene>
<evidence type="ECO:0000256" key="2">
    <source>
        <dbReference type="ARBA" id="ARBA00023125"/>
    </source>
</evidence>
<evidence type="ECO:0000313" key="8">
    <source>
        <dbReference type="EMBL" id="KAJ3441774.1"/>
    </source>
</evidence>
<evidence type="ECO:0000259" key="6">
    <source>
        <dbReference type="PROSITE" id="PS50090"/>
    </source>
</evidence>
<keyword evidence="4" id="KW-0539">Nucleus</keyword>
<evidence type="ECO:0000256" key="4">
    <source>
        <dbReference type="ARBA" id="ARBA00023242"/>
    </source>
</evidence>
<feature type="domain" description="Myb-like" evidence="6">
    <location>
        <begin position="20"/>
        <end position="60"/>
    </location>
</feature>
<dbReference type="GO" id="GO:0001006">
    <property type="term" value="F:RNA polymerase III type 3 promoter sequence-specific DNA binding"/>
    <property type="evidence" value="ECO:0007669"/>
    <property type="project" value="TreeGrafter"/>
</dbReference>
<dbReference type="CDD" id="cd00167">
    <property type="entry name" value="SANT"/>
    <property type="match status" value="2"/>
</dbReference>
<keyword evidence="1" id="KW-0805">Transcription regulation</keyword>
<dbReference type="SMART" id="SM00717">
    <property type="entry name" value="SANT"/>
    <property type="match status" value="2"/>
</dbReference>
<dbReference type="InterPro" id="IPR009057">
    <property type="entry name" value="Homeodomain-like_sf"/>
</dbReference>
<protein>
    <submittedName>
        <fullName evidence="8">Transcription factor myb119-related</fullName>
    </submittedName>
</protein>
<keyword evidence="2" id="KW-0238">DNA-binding</keyword>
<evidence type="ECO:0000256" key="5">
    <source>
        <dbReference type="SAM" id="MobiDB-lite"/>
    </source>
</evidence>
<feature type="domain" description="HTH myb-type" evidence="7">
    <location>
        <begin position="65"/>
        <end position="115"/>
    </location>
</feature>
<evidence type="ECO:0000313" key="9">
    <source>
        <dbReference type="Proteomes" id="UP001146793"/>
    </source>
</evidence>
<dbReference type="GO" id="GO:0042796">
    <property type="term" value="P:snRNA transcription by RNA polymerase III"/>
    <property type="evidence" value="ECO:0007669"/>
    <property type="project" value="TreeGrafter"/>
</dbReference>
<feature type="domain" description="HTH myb-type" evidence="7">
    <location>
        <begin position="21"/>
        <end position="64"/>
    </location>
</feature>
<dbReference type="GO" id="GO:0019185">
    <property type="term" value="C:snRNA-activating protein complex"/>
    <property type="evidence" value="ECO:0007669"/>
    <property type="project" value="TreeGrafter"/>
</dbReference>
<evidence type="ECO:0000256" key="1">
    <source>
        <dbReference type="ARBA" id="ARBA00023015"/>
    </source>
</evidence>
<reference evidence="8" key="1">
    <citation type="submission" date="2022-08" db="EMBL/GenBank/DDBJ databases">
        <title>Novel sulphate-reducing endosymbionts in the free-living metamonad Anaeramoeba.</title>
        <authorList>
            <person name="Jerlstrom-Hultqvist J."/>
            <person name="Cepicka I."/>
            <person name="Gallot-Lavallee L."/>
            <person name="Salas-Leiva D."/>
            <person name="Curtis B.A."/>
            <person name="Zahonova K."/>
            <person name="Pipaliya S."/>
            <person name="Dacks J."/>
            <person name="Roger A.J."/>
        </authorList>
    </citation>
    <scope>NUCLEOTIDE SEQUENCE</scope>
    <source>
        <strain evidence="8">Busselton2</strain>
    </source>
</reference>
<dbReference type="GO" id="GO:0000978">
    <property type="term" value="F:RNA polymerase II cis-regulatory region sequence-specific DNA binding"/>
    <property type="evidence" value="ECO:0007669"/>
    <property type="project" value="TreeGrafter"/>
</dbReference>
<feature type="domain" description="Myb-like" evidence="6">
    <location>
        <begin position="61"/>
        <end position="111"/>
    </location>
</feature>
<evidence type="ECO:0000256" key="3">
    <source>
        <dbReference type="ARBA" id="ARBA00023163"/>
    </source>
</evidence>
<sequence length="420" mass="49846">MIKMLKTFKNNNSFLEIALKEDGILKEAVKSIGDHSWSHISCLVPGRNSKQCRERWRNQLNPNINRSPISLEEEELLIQKQAELGNKWSQIAVFFDARPDNMLKNAWHSLCNQRGLKPSKQSKKFFEHGRLKGTRKRQKKNIKKNQNWQGKERKPKKNQNKKTIFQKKEISKKRLYNAKKRKTRKRIIIKTLNNQKIKNIQKLRKTVKQENCFQNIKKNNTLVNGLQYKNDLKNNNIEPNLNFEKKIVSGLDFDLKESLFFFDMEMERNWKQPTLTSPYSTNSITVTTTKNSSESELGYGKIKDTPQQISKNNLKSNNKKVHITNFQTLNHENHFLENKLNYDQNDQFNYENDENFNLESYDNLIDNSDYELNPIFEEIINQDNIYNNDTQVESPDPELLEWSNDLFNMKNEEFSNSYFF</sequence>
<dbReference type="AlphaFoldDB" id="A0AAV7ZPK9"/>
<name>A0AAV7ZPK9_9EUKA</name>
<dbReference type="EMBL" id="JANTQA010000029">
    <property type="protein sequence ID" value="KAJ3441774.1"/>
    <property type="molecule type" value="Genomic_DNA"/>
</dbReference>
<evidence type="ECO:0000259" key="7">
    <source>
        <dbReference type="PROSITE" id="PS51294"/>
    </source>
</evidence>
<dbReference type="InterPro" id="IPR001005">
    <property type="entry name" value="SANT/Myb"/>
</dbReference>
<dbReference type="Pfam" id="PF13921">
    <property type="entry name" value="Myb_DNA-bind_6"/>
    <property type="match status" value="1"/>
</dbReference>
<keyword evidence="3" id="KW-0804">Transcription</keyword>
<dbReference type="PANTHER" id="PTHR46621">
    <property type="entry name" value="SNRNA-ACTIVATING PROTEIN COMPLEX SUBUNIT 4"/>
    <property type="match status" value="1"/>
</dbReference>
<proteinExistence type="predicted"/>
<dbReference type="Gene3D" id="1.10.10.60">
    <property type="entry name" value="Homeodomain-like"/>
    <property type="match status" value="2"/>
</dbReference>
<dbReference type="InterPro" id="IPR017930">
    <property type="entry name" value="Myb_dom"/>
</dbReference>
<dbReference type="PANTHER" id="PTHR46621:SF1">
    <property type="entry name" value="SNRNA-ACTIVATING PROTEIN COMPLEX SUBUNIT 4"/>
    <property type="match status" value="1"/>
</dbReference>
<comment type="caution">
    <text evidence="8">The sequence shown here is derived from an EMBL/GenBank/DDBJ whole genome shotgun (WGS) entry which is preliminary data.</text>
</comment>
<feature type="region of interest" description="Disordered" evidence="5">
    <location>
        <begin position="129"/>
        <end position="162"/>
    </location>
</feature>